<accession>J3L6T7</accession>
<reference evidence="2" key="1">
    <citation type="journal article" date="2013" name="Nat. Commun.">
        <title>Whole-genome sequencing of Oryza brachyantha reveals mechanisms underlying Oryza genome evolution.</title>
        <authorList>
            <person name="Chen J."/>
            <person name="Huang Q."/>
            <person name="Gao D."/>
            <person name="Wang J."/>
            <person name="Lang Y."/>
            <person name="Liu T."/>
            <person name="Li B."/>
            <person name="Bai Z."/>
            <person name="Luis Goicoechea J."/>
            <person name="Liang C."/>
            <person name="Chen C."/>
            <person name="Zhang W."/>
            <person name="Sun S."/>
            <person name="Liao Y."/>
            <person name="Zhang X."/>
            <person name="Yang L."/>
            <person name="Song C."/>
            <person name="Wang M."/>
            <person name="Shi J."/>
            <person name="Liu G."/>
            <person name="Liu J."/>
            <person name="Zhou H."/>
            <person name="Zhou W."/>
            <person name="Yu Q."/>
            <person name="An N."/>
            <person name="Chen Y."/>
            <person name="Cai Q."/>
            <person name="Wang B."/>
            <person name="Liu B."/>
            <person name="Min J."/>
            <person name="Huang Y."/>
            <person name="Wu H."/>
            <person name="Li Z."/>
            <person name="Zhang Y."/>
            <person name="Yin Y."/>
            <person name="Song W."/>
            <person name="Jiang J."/>
            <person name="Jackson S.A."/>
            <person name="Wing R.A."/>
            <person name="Wang J."/>
            <person name="Chen M."/>
        </authorList>
    </citation>
    <scope>NUCLEOTIDE SEQUENCE [LARGE SCALE GENOMIC DNA]</scope>
    <source>
        <strain evidence="2">cv. IRGC 101232</strain>
    </source>
</reference>
<dbReference type="Proteomes" id="UP000006038">
    <property type="component" value="Chromosome 1"/>
</dbReference>
<feature type="signal peptide" evidence="1">
    <location>
        <begin position="1"/>
        <end position="26"/>
    </location>
</feature>
<proteinExistence type="predicted"/>
<dbReference type="Gene3D" id="3.90.70.80">
    <property type="match status" value="1"/>
</dbReference>
<evidence type="ECO:0000313" key="2">
    <source>
        <dbReference type="EnsemblPlants" id="OB01G49430.1"/>
    </source>
</evidence>
<evidence type="ECO:0000256" key="1">
    <source>
        <dbReference type="SAM" id="SignalP"/>
    </source>
</evidence>
<feature type="chain" id="PRO_5003772307" description="OTU domain-containing protein" evidence="1">
    <location>
        <begin position="27"/>
        <end position="148"/>
    </location>
</feature>
<dbReference type="STRING" id="4533.J3L6T7"/>
<dbReference type="AlphaFoldDB" id="J3L6T7"/>
<dbReference type="eggNOG" id="KOG2606">
    <property type="taxonomic scope" value="Eukaryota"/>
</dbReference>
<protein>
    <recommendedName>
        <fullName evidence="4">OTU domain-containing protein</fullName>
    </recommendedName>
</protein>
<name>J3L6T7_ORYBR</name>
<evidence type="ECO:0008006" key="4">
    <source>
        <dbReference type="Google" id="ProtNLM"/>
    </source>
</evidence>
<dbReference type="HOGENOM" id="CLU_1761565_0_0_1"/>
<keyword evidence="1" id="KW-0732">Signal</keyword>
<keyword evidence="3" id="KW-1185">Reference proteome</keyword>
<reference evidence="2" key="2">
    <citation type="submission" date="2013-04" db="UniProtKB">
        <authorList>
            <consortium name="EnsemblPlants"/>
        </authorList>
    </citation>
    <scope>IDENTIFICATION</scope>
</reference>
<dbReference type="EnsemblPlants" id="OB01G49430.1">
    <property type="protein sequence ID" value="OB01G49430.1"/>
    <property type="gene ID" value="OB01G49430"/>
</dbReference>
<sequence>MPFPSCCPKMCFCWAMLSFLCMHVLYDSLLVNYRGREMPLQVADEFVRRRGDTEWMPITVYMYTKGSDSPRIIAEYGQEYGKDNPICVLYDGYGHYNALQPSLVRTQSRLLLFEEPSPTVKLQERNTDNRRLRYLRLFSRTVSSSSAT</sequence>
<evidence type="ECO:0000313" key="3">
    <source>
        <dbReference type="Proteomes" id="UP000006038"/>
    </source>
</evidence>
<organism evidence="2">
    <name type="scientific">Oryza brachyantha</name>
    <name type="common">malo sina</name>
    <dbReference type="NCBI Taxonomy" id="4533"/>
    <lineage>
        <taxon>Eukaryota</taxon>
        <taxon>Viridiplantae</taxon>
        <taxon>Streptophyta</taxon>
        <taxon>Embryophyta</taxon>
        <taxon>Tracheophyta</taxon>
        <taxon>Spermatophyta</taxon>
        <taxon>Magnoliopsida</taxon>
        <taxon>Liliopsida</taxon>
        <taxon>Poales</taxon>
        <taxon>Poaceae</taxon>
        <taxon>BOP clade</taxon>
        <taxon>Oryzoideae</taxon>
        <taxon>Oryzeae</taxon>
        <taxon>Oryzinae</taxon>
        <taxon>Oryza</taxon>
    </lineage>
</organism>
<dbReference type="Gramene" id="OB01G49430.1">
    <property type="protein sequence ID" value="OB01G49430.1"/>
    <property type="gene ID" value="OB01G49430"/>
</dbReference>